<feature type="transmembrane region" description="Helical" evidence="2">
    <location>
        <begin position="174"/>
        <end position="197"/>
    </location>
</feature>
<proteinExistence type="predicted"/>
<dbReference type="AlphaFoldDB" id="A0A370TYH4"/>
<feature type="transmembrane region" description="Helical" evidence="2">
    <location>
        <begin position="271"/>
        <end position="287"/>
    </location>
</feature>
<feature type="region of interest" description="Disordered" evidence="1">
    <location>
        <begin position="442"/>
        <end position="469"/>
    </location>
</feature>
<evidence type="ECO:0000256" key="1">
    <source>
        <dbReference type="SAM" id="MobiDB-lite"/>
    </source>
</evidence>
<sequence>MAPVEIHSSPSLIPAATASTHVFLMGYLSFVAVRTIYRSYLALTPSSATRHREPLRRGHIQIFSALALASFAVALFSAFTFSSLSYRVWAAQRGVDLPGSLFGDKGALRGGEHPGRLHLIRWLNDTSFYQDVLEIISEKYRYFWWGQQINLGLVPWSIFLAIEGRRRNISNLWAFLALSQLANLSYAQNLFFLAILLTPVPLPENVRDMTRDSIPATSSRYSQLVGKIIPTKPEGFVPKPAPYIALLLANFACIFLIPFASNTTSFMTISYLSRALPFSFLALPYIIPTRWGSIHTHPHSAHNTYTTLFQTISIFSTILHLKATAVALFSNAPASYSYRHILLHPFEKEHHPALDRASTAVSRLLGAIGEHPAVSAAGWDVLLSGISLGIWAGIRGLDVREMLRSSAPSRASTKKLIEDAAPTAISVKEDAGEFIKAIDPSRSLRRSGRAKKNSASPDADESSSSASRLRRRGQLIAKELPKIPSIDVNDAPYHPIEGDRLEEGDECVEGDWEAAALAWGIISTGGLGVGSAGVYGAEVRAR</sequence>
<organism evidence="3 4">
    <name type="scientific">Venustampulla echinocandica</name>
    <dbReference type="NCBI Taxonomy" id="2656787"/>
    <lineage>
        <taxon>Eukaryota</taxon>
        <taxon>Fungi</taxon>
        <taxon>Dikarya</taxon>
        <taxon>Ascomycota</taxon>
        <taxon>Pezizomycotina</taxon>
        <taxon>Leotiomycetes</taxon>
        <taxon>Helotiales</taxon>
        <taxon>Pleuroascaceae</taxon>
        <taxon>Venustampulla</taxon>
    </lineage>
</organism>
<protein>
    <submittedName>
        <fullName evidence="3">Uncharacterized protein</fullName>
    </submittedName>
</protein>
<dbReference type="RefSeq" id="XP_031873242.1">
    <property type="nucleotide sequence ID" value="XM_032009188.1"/>
</dbReference>
<keyword evidence="2" id="KW-0812">Transmembrane</keyword>
<dbReference type="EMBL" id="NPIC01000001">
    <property type="protein sequence ID" value="RDL40586.1"/>
    <property type="molecule type" value="Genomic_DNA"/>
</dbReference>
<accession>A0A370TYH4</accession>
<gene>
    <name evidence="3" type="ORF">BP5553_00565</name>
</gene>
<feature type="compositionally biased region" description="Low complexity" evidence="1">
    <location>
        <begin position="454"/>
        <end position="467"/>
    </location>
</feature>
<dbReference type="Proteomes" id="UP000254866">
    <property type="component" value="Unassembled WGS sequence"/>
</dbReference>
<reference evidence="3 4" key="1">
    <citation type="journal article" date="2018" name="IMA Fungus">
        <title>IMA Genome-F 9: Draft genome sequence of Annulohypoxylon stygium, Aspergillus mulundensis, Berkeleyomyces basicola (syn. Thielaviopsis basicola), Ceratocystis smalleyi, two Cercospora beticola strains, Coleophoma cylindrospora, Fusarium fracticaudum, Phialophora cf. hyalina, and Morchella septimelata.</title>
        <authorList>
            <person name="Wingfield B.D."/>
            <person name="Bills G.F."/>
            <person name="Dong Y."/>
            <person name="Huang W."/>
            <person name="Nel W.J."/>
            <person name="Swalarsk-Parry B.S."/>
            <person name="Vaghefi N."/>
            <person name="Wilken P.M."/>
            <person name="An Z."/>
            <person name="de Beer Z.W."/>
            <person name="De Vos L."/>
            <person name="Chen L."/>
            <person name="Duong T.A."/>
            <person name="Gao Y."/>
            <person name="Hammerbacher A."/>
            <person name="Kikkert J.R."/>
            <person name="Li Y."/>
            <person name="Li H."/>
            <person name="Li K."/>
            <person name="Li Q."/>
            <person name="Liu X."/>
            <person name="Ma X."/>
            <person name="Naidoo K."/>
            <person name="Pethybridge S.J."/>
            <person name="Sun J."/>
            <person name="Steenkamp E.T."/>
            <person name="van der Nest M.A."/>
            <person name="van Wyk S."/>
            <person name="Wingfield M.J."/>
            <person name="Xiong C."/>
            <person name="Yue Q."/>
            <person name="Zhang X."/>
        </authorList>
    </citation>
    <scope>NUCLEOTIDE SEQUENCE [LARGE SCALE GENOMIC DNA]</scope>
    <source>
        <strain evidence="3 4">BP 5553</strain>
    </source>
</reference>
<dbReference type="OrthoDB" id="2126185at2759"/>
<keyword evidence="4" id="KW-1185">Reference proteome</keyword>
<evidence type="ECO:0000313" key="3">
    <source>
        <dbReference type="EMBL" id="RDL40586.1"/>
    </source>
</evidence>
<feature type="compositionally biased region" description="Basic residues" evidence="1">
    <location>
        <begin position="443"/>
        <end position="452"/>
    </location>
</feature>
<keyword evidence="2" id="KW-0472">Membrane</keyword>
<keyword evidence="2" id="KW-1133">Transmembrane helix</keyword>
<feature type="transmembrane region" description="Helical" evidence="2">
    <location>
        <begin position="142"/>
        <end position="162"/>
    </location>
</feature>
<name>A0A370TYH4_9HELO</name>
<feature type="transmembrane region" description="Helical" evidence="2">
    <location>
        <begin position="241"/>
        <end position="259"/>
    </location>
</feature>
<evidence type="ECO:0000313" key="4">
    <source>
        <dbReference type="Proteomes" id="UP000254866"/>
    </source>
</evidence>
<comment type="caution">
    <text evidence="3">The sequence shown here is derived from an EMBL/GenBank/DDBJ whole genome shotgun (WGS) entry which is preliminary data.</text>
</comment>
<feature type="transmembrane region" description="Helical" evidence="2">
    <location>
        <begin position="12"/>
        <end position="37"/>
    </location>
</feature>
<feature type="transmembrane region" description="Helical" evidence="2">
    <location>
        <begin position="307"/>
        <end position="329"/>
    </location>
</feature>
<evidence type="ECO:0000256" key="2">
    <source>
        <dbReference type="SAM" id="Phobius"/>
    </source>
</evidence>
<dbReference type="GeneID" id="43593414"/>
<feature type="transmembrane region" description="Helical" evidence="2">
    <location>
        <begin position="58"/>
        <end position="79"/>
    </location>
</feature>